<dbReference type="Proteomes" id="UP001467690">
    <property type="component" value="Unassembled WGS sequence"/>
</dbReference>
<reference evidence="1 2" key="1">
    <citation type="submission" date="2024-06" db="EMBL/GenBank/DDBJ databases">
        <authorList>
            <person name="Chen R.Y."/>
        </authorList>
    </citation>
    <scope>NUCLEOTIDE SEQUENCE [LARGE SCALE GENOMIC DNA]</scope>
    <source>
        <strain evidence="1 2">D2</strain>
    </source>
</reference>
<protein>
    <submittedName>
        <fullName evidence="1">Transporter substrate-binding domain-containing protein</fullName>
    </submittedName>
</protein>
<dbReference type="RefSeq" id="WP_143870118.1">
    <property type="nucleotide sequence ID" value="NZ_CP041660.1"/>
</dbReference>
<keyword evidence="2" id="KW-1185">Reference proteome</keyword>
<comment type="caution">
    <text evidence="1">The sequence shown here is derived from an EMBL/GenBank/DDBJ whole genome shotgun (WGS) entry which is preliminary data.</text>
</comment>
<dbReference type="EMBL" id="JBELOE010000078">
    <property type="protein sequence ID" value="MER2490970.1"/>
    <property type="molecule type" value="Genomic_DNA"/>
</dbReference>
<proteinExistence type="predicted"/>
<name>A0ABV1RDY3_9ALTE</name>
<gene>
    <name evidence="1" type="ORF">ABS311_03620</name>
</gene>
<accession>A0ABV1RDY3</accession>
<dbReference type="SUPFAM" id="SSF53850">
    <property type="entry name" value="Periplasmic binding protein-like II"/>
    <property type="match status" value="1"/>
</dbReference>
<sequence length="297" mass="34156">MLSYKVNFRLPAIALILLILLSLVAKSAFSVEVVRHNNIKSAKESYQLALLKLALSYSSKRYSFQESSEYLTQNKLLSDLEQGKIDVAWVGTSKEYEDKFLPVRVPLFKGLLGHRIFLIRKGEQAKFDRVATLSQLAQLKAGQVASWTDAQILQDAGLTLVGTNKYQNLFYMLEGGRFDYLPRSVYSPWAEMQAHPELDITVEEHLMVIYPLPAYIFVNKSNQQLYRDIYDGLLKAVEDGQFDEYFYSHPLIKEGLERSKLHNRTVLKVPNRYLTPETPTDDARLWFDVDAYINKSN</sequence>
<evidence type="ECO:0000313" key="2">
    <source>
        <dbReference type="Proteomes" id="UP001467690"/>
    </source>
</evidence>
<dbReference type="Gene3D" id="3.40.190.10">
    <property type="entry name" value="Periplasmic binding protein-like II"/>
    <property type="match status" value="2"/>
</dbReference>
<organism evidence="1 2">
    <name type="scientific">Catenovulum sediminis</name>
    <dbReference type="NCBI Taxonomy" id="1740262"/>
    <lineage>
        <taxon>Bacteria</taxon>
        <taxon>Pseudomonadati</taxon>
        <taxon>Pseudomonadota</taxon>
        <taxon>Gammaproteobacteria</taxon>
        <taxon>Alteromonadales</taxon>
        <taxon>Alteromonadaceae</taxon>
        <taxon>Catenovulum</taxon>
    </lineage>
</organism>
<evidence type="ECO:0000313" key="1">
    <source>
        <dbReference type="EMBL" id="MER2490970.1"/>
    </source>
</evidence>